<sequence length="88" mass="10250">MHSPKLFLFLMIYDSYKTDSTPEEELLDWMDVPILPDVNSLFFPTQNICFPRKMIFLVLTKVSKPPLSANHFPNMKVLVPKLRTPQTP</sequence>
<organism evidence="1 2">
    <name type="scientific">Nephila pilipes</name>
    <name type="common">Giant wood spider</name>
    <name type="synonym">Nephila maculata</name>
    <dbReference type="NCBI Taxonomy" id="299642"/>
    <lineage>
        <taxon>Eukaryota</taxon>
        <taxon>Metazoa</taxon>
        <taxon>Ecdysozoa</taxon>
        <taxon>Arthropoda</taxon>
        <taxon>Chelicerata</taxon>
        <taxon>Arachnida</taxon>
        <taxon>Araneae</taxon>
        <taxon>Araneomorphae</taxon>
        <taxon>Entelegynae</taxon>
        <taxon>Araneoidea</taxon>
        <taxon>Nephilidae</taxon>
        <taxon>Nephila</taxon>
    </lineage>
</organism>
<reference evidence="1" key="1">
    <citation type="submission" date="2020-08" db="EMBL/GenBank/DDBJ databases">
        <title>Multicomponent nature underlies the extraordinary mechanical properties of spider dragline silk.</title>
        <authorList>
            <person name="Kono N."/>
            <person name="Nakamura H."/>
            <person name="Mori M."/>
            <person name="Yoshida Y."/>
            <person name="Ohtoshi R."/>
            <person name="Malay A.D."/>
            <person name="Moran D.A.P."/>
            <person name="Tomita M."/>
            <person name="Numata K."/>
            <person name="Arakawa K."/>
        </authorList>
    </citation>
    <scope>NUCLEOTIDE SEQUENCE</scope>
</reference>
<keyword evidence="2" id="KW-1185">Reference proteome</keyword>
<dbReference type="Proteomes" id="UP000887013">
    <property type="component" value="Unassembled WGS sequence"/>
</dbReference>
<dbReference type="EMBL" id="BMAW01118436">
    <property type="protein sequence ID" value="GFT79773.1"/>
    <property type="molecule type" value="Genomic_DNA"/>
</dbReference>
<evidence type="ECO:0000313" key="1">
    <source>
        <dbReference type="EMBL" id="GFT79773.1"/>
    </source>
</evidence>
<gene>
    <name evidence="1" type="ORF">NPIL_121691</name>
</gene>
<comment type="caution">
    <text evidence="1">The sequence shown here is derived from an EMBL/GenBank/DDBJ whole genome shotgun (WGS) entry which is preliminary data.</text>
</comment>
<evidence type="ECO:0000313" key="2">
    <source>
        <dbReference type="Proteomes" id="UP000887013"/>
    </source>
</evidence>
<proteinExistence type="predicted"/>
<protein>
    <submittedName>
        <fullName evidence="1">Uncharacterized protein</fullName>
    </submittedName>
</protein>
<dbReference type="AlphaFoldDB" id="A0A8X6PR11"/>
<accession>A0A8X6PR11</accession>
<name>A0A8X6PR11_NEPPI</name>